<comment type="pathway">
    <text evidence="4 6">Amino-acid degradation; L-kynurenine degradation; L-alanine and anthranilate from L-kynurenine: step 1/1.</text>
</comment>
<comment type="caution">
    <text evidence="4">Lacks conserved residue(s) required for the propagation of feature annotation.</text>
</comment>
<feature type="modified residue" description="N6-(pyridoxal phosphate)lysine" evidence="4">
    <location>
        <position position="247"/>
    </location>
</feature>
<evidence type="ECO:0000256" key="2">
    <source>
        <dbReference type="ARBA" id="ARBA00022801"/>
    </source>
</evidence>
<evidence type="ECO:0000313" key="8">
    <source>
        <dbReference type="Proteomes" id="UP001168552"/>
    </source>
</evidence>
<proteinExistence type="inferred from homology"/>
<comment type="catalytic activity">
    <reaction evidence="6">
        <text>3-hydroxy-L-kynurenine + H2O = 3-hydroxyanthranilate + L-alanine + H(+)</text>
        <dbReference type="Rhea" id="RHEA:25143"/>
        <dbReference type="ChEBI" id="CHEBI:15377"/>
        <dbReference type="ChEBI" id="CHEBI:15378"/>
        <dbReference type="ChEBI" id="CHEBI:36559"/>
        <dbReference type="ChEBI" id="CHEBI:57972"/>
        <dbReference type="ChEBI" id="CHEBI:58125"/>
        <dbReference type="EC" id="3.7.1.3"/>
    </reaction>
</comment>
<dbReference type="Gene3D" id="3.40.640.10">
    <property type="entry name" value="Type I PLP-dependent aspartate aminotransferase-like (Major domain)"/>
    <property type="match status" value="1"/>
</dbReference>
<evidence type="ECO:0000256" key="3">
    <source>
        <dbReference type="ARBA" id="ARBA00022898"/>
    </source>
</evidence>
<dbReference type="Pfam" id="PF22580">
    <property type="entry name" value="KYNU_C"/>
    <property type="match status" value="1"/>
</dbReference>
<comment type="cofactor">
    <cofactor evidence="4 6">
        <name>pyridoxal 5'-phosphate</name>
        <dbReference type="ChEBI" id="CHEBI:597326"/>
    </cofactor>
</comment>
<dbReference type="InterPro" id="IPR015424">
    <property type="entry name" value="PyrdxlP-dep_Trfase"/>
</dbReference>
<dbReference type="RefSeq" id="WP_320004143.1">
    <property type="nucleotide sequence ID" value="NZ_JAUHJS010000004.1"/>
</dbReference>
<evidence type="ECO:0000256" key="4">
    <source>
        <dbReference type="HAMAP-Rule" id="MF_01970"/>
    </source>
</evidence>
<dbReference type="InterPro" id="IPR010111">
    <property type="entry name" value="Kynureninase"/>
</dbReference>
<feature type="binding site" evidence="4">
    <location>
        <position position="277"/>
    </location>
    <ligand>
        <name>pyridoxal 5'-phosphate</name>
        <dbReference type="ChEBI" id="CHEBI:597326"/>
    </ligand>
</feature>
<dbReference type="EC" id="3.7.1.3" evidence="4 5"/>
<comment type="catalytic activity">
    <reaction evidence="4 6">
        <text>L-kynurenine + H2O = anthranilate + L-alanine + H(+)</text>
        <dbReference type="Rhea" id="RHEA:16813"/>
        <dbReference type="ChEBI" id="CHEBI:15377"/>
        <dbReference type="ChEBI" id="CHEBI:15378"/>
        <dbReference type="ChEBI" id="CHEBI:16567"/>
        <dbReference type="ChEBI" id="CHEBI:57959"/>
        <dbReference type="ChEBI" id="CHEBI:57972"/>
        <dbReference type="EC" id="3.7.1.3"/>
    </reaction>
</comment>
<keyword evidence="3 4" id="KW-0663">Pyridoxal phosphate</keyword>
<reference evidence="7" key="1">
    <citation type="submission" date="2023-06" db="EMBL/GenBank/DDBJ databases">
        <title>Cytophagales bacterium Strain LB-30, isolated from soil.</title>
        <authorList>
            <person name="Liu B."/>
        </authorList>
    </citation>
    <scope>NUCLEOTIDE SEQUENCE</scope>
    <source>
        <strain evidence="7">LB-30</strain>
    </source>
</reference>
<dbReference type="Proteomes" id="UP001168552">
    <property type="component" value="Unassembled WGS sequence"/>
</dbReference>
<evidence type="ECO:0000256" key="6">
    <source>
        <dbReference type="PIRNR" id="PIRNR038800"/>
    </source>
</evidence>
<protein>
    <recommendedName>
        <fullName evidence="4 5">Kynureninase</fullName>
        <ecNumber evidence="4 5">3.7.1.3</ecNumber>
    </recommendedName>
    <alternativeName>
        <fullName evidence="4">L-kynurenine hydrolase</fullName>
    </alternativeName>
</protein>
<evidence type="ECO:0000313" key="7">
    <source>
        <dbReference type="EMBL" id="MDN4165613.1"/>
    </source>
</evidence>
<name>A0ABT8F569_9BACT</name>
<feature type="binding site" evidence="4">
    <location>
        <position position="305"/>
    </location>
    <ligand>
        <name>pyridoxal 5'-phosphate</name>
        <dbReference type="ChEBI" id="CHEBI:597326"/>
    </ligand>
</feature>
<feature type="binding site" evidence="4">
    <location>
        <position position="105"/>
    </location>
    <ligand>
        <name>pyridoxal 5'-phosphate</name>
        <dbReference type="ChEBI" id="CHEBI:597326"/>
    </ligand>
</feature>
<dbReference type="HAMAP" id="MF_01970">
    <property type="entry name" value="Kynureninase"/>
    <property type="match status" value="1"/>
</dbReference>
<evidence type="ECO:0000256" key="5">
    <source>
        <dbReference type="NCBIfam" id="TIGR01814"/>
    </source>
</evidence>
<comment type="pathway">
    <text evidence="4 6">Cofactor biosynthesis; NAD(+) biosynthesis; quinolinate from L-kynurenine: step 2/3.</text>
</comment>
<organism evidence="7 8">
    <name type="scientific">Shiella aurantiaca</name>
    <dbReference type="NCBI Taxonomy" id="3058365"/>
    <lineage>
        <taxon>Bacteria</taxon>
        <taxon>Pseudomonadati</taxon>
        <taxon>Bacteroidota</taxon>
        <taxon>Cytophagia</taxon>
        <taxon>Cytophagales</taxon>
        <taxon>Shiellaceae</taxon>
        <taxon>Shiella</taxon>
    </lineage>
</organism>
<comment type="similarity">
    <text evidence="4 6">Belongs to the kynureninase family.</text>
</comment>
<comment type="function">
    <text evidence="4 6">Catalyzes the cleavage of L-kynurenine (L-Kyn) and L-3-hydroxykynurenine (L-3OHKyn) into anthranilic acid (AA) and 3-hydroxyanthranilic acid (3-OHAA), respectively.</text>
</comment>
<dbReference type="NCBIfam" id="TIGR01814">
    <property type="entry name" value="kynureninase"/>
    <property type="match status" value="1"/>
</dbReference>
<evidence type="ECO:0000256" key="1">
    <source>
        <dbReference type="ARBA" id="ARBA00022642"/>
    </source>
</evidence>
<feature type="binding site" evidence="4">
    <location>
        <position position="104"/>
    </location>
    <ligand>
        <name>pyridoxal 5'-phosphate</name>
        <dbReference type="ChEBI" id="CHEBI:597326"/>
    </ligand>
</feature>
<comment type="caution">
    <text evidence="7">The sequence shown here is derived from an EMBL/GenBank/DDBJ whole genome shotgun (WGS) entry which is preliminary data.</text>
</comment>
<sequence>MLSISRAQAQQLDQEDSLKNFRQEFHIPQKDGKDCIYFCGNSLGLQPKQTQHYIQRELDTWQAEAVEGHFRGERPWMYYHKLFKKSLAQLVGAKEEEVVAMNNLTSNLHFLLVSFYRPTSTRFKILMDGGAFPSDQYAIESQVKFHAASGGFDWKGAIVEVFPREGETYLRTEDILATIEKHKEQLALVMMGGVQYYTGQFFDLKAITEKAHAVGALAGFDLAHAIGNLPMQLHDWDVDFATWCSYKYLNSGPGGISGIFVHEKYALDPKLPRFAGWWGYEEAKRFKMQKGFIPMYGADGWQHSNVNILSAAAHLASLEIFDRAGIQQLRKKSVQLTAFAEKLVMEVAGRYPQLQHISPREPEARGAQLSLVVKAYGKLVFDYLSEQGVIADWREPEVIRIAPIPLYNTFEEVFDFALLLEYGLKKFA</sequence>
<dbReference type="EMBL" id="JAUHJS010000004">
    <property type="protein sequence ID" value="MDN4165613.1"/>
    <property type="molecule type" value="Genomic_DNA"/>
</dbReference>
<dbReference type="Gene3D" id="3.90.1150.10">
    <property type="entry name" value="Aspartate Aminotransferase, domain 1"/>
    <property type="match status" value="1"/>
</dbReference>
<dbReference type="GO" id="GO:0030429">
    <property type="term" value="F:kynureninase activity"/>
    <property type="evidence" value="ECO:0007669"/>
    <property type="project" value="UniProtKB-EC"/>
</dbReference>
<feature type="binding site" evidence="4">
    <location>
        <position position="221"/>
    </location>
    <ligand>
        <name>pyridoxal 5'-phosphate</name>
        <dbReference type="ChEBI" id="CHEBI:597326"/>
    </ligand>
</feature>
<dbReference type="InterPro" id="IPR015421">
    <property type="entry name" value="PyrdxlP-dep_Trfase_major"/>
</dbReference>
<feature type="binding site" evidence="4">
    <location>
        <begin position="132"/>
        <end position="135"/>
    </location>
    <ligand>
        <name>pyridoxal 5'-phosphate</name>
        <dbReference type="ChEBI" id="CHEBI:597326"/>
    </ligand>
</feature>
<dbReference type="PANTHER" id="PTHR14084">
    <property type="entry name" value="KYNURENINASE"/>
    <property type="match status" value="1"/>
</dbReference>
<accession>A0ABT8F569</accession>
<dbReference type="SUPFAM" id="SSF53383">
    <property type="entry name" value="PLP-dependent transferases"/>
    <property type="match status" value="1"/>
</dbReference>
<dbReference type="PANTHER" id="PTHR14084:SF0">
    <property type="entry name" value="KYNURENINASE"/>
    <property type="match status" value="1"/>
</dbReference>
<dbReference type="InterPro" id="IPR015422">
    <property type="entry name" value="PyrdxlP-dep_Trfase_small"/>
</dbReference>
<keyword evidence="1 4" id="KW-0662">Pyridine nucleotide biosynthesis</keyword>
<feature type="binding site" evidence="4">
    <location>
        <position position="246"/>
    </location>
    <ligand>
        <name>pyridoxal 5'-phosphate</name>
        <dbReference type="ChEBI" id="CHEBI:597326"/>
    </ligand>
</feature>
<gene>
    <name evidence="4 7" type="primary">kynU</name>
    <name evidence="7" type="ORF">QWY31_08875</name>
</gene>
<keyword evidence="8" id="KW-1185">Reference proteome</keyword>
<comment type="subunit">
    <text evidence="4 6">Homodimer.</text>
</comment>
<keyword evidence="2 4" id="KW-0378">Hydrolase</keyword>
<feature type="binding site" evidence="4">
    <location>
        <position position="224"/>
    </location>
    <ligand>
        <name>pyridoxal 5'-phosphate</name>
        <dbReference type="ChEBI" id="CHEBI:597326"/>
    </ligand>
</feature>
<dbReference type="PIRSF" id="PIRSF038800">
    <property type="entry name" value="KYNU"/>
    <property type="match status" value="1"/>
</dbReference>